<dbReference type="AlphaFoldDB" id="A0AAD5S603"/>
<feature type="compositionally biased region" description="Polar residues" evidence="1">
    <location>
        <begin position="161"/>
        <end position="180"/>
    </location>
</feature>
<name>A0AAD5S603_9FUNG</name>
<gene>
    <name evidence="3" type="ORF">HK097_002125</name>
</gene>
<feature type="compositionally biased region" description="Pro residues" evidence="1">
    <location>
        <begin position="426"/>
        <end position="436"/>
    </location>
</feature>
<feature type="compositionally biased region" description="Basic and acidic residues" evidence="1">
    <location>
        <begin position="1"/>
        <end position="23"/>
    </location>
</feature>
<feature type="non-terminal residue" evidence="3">
    <location>
        <position position="931"/>
    </location>
</feature>
<dbReference type="Pfam" id="PF00498">
    <property type="entry name" value="FHA"/>
    <property type="match status" value="1"/>
</dbReference>
<reference evidence="3" key="1">
    <citation type="submission" date="2020-05" db="EMBL/GenBank/DDBJ databases">
        <title>Phylogenomic resolution of chytrid fungi.</title>
        <authorList>
            <person name="Stajich J.E."/>
            <person name="Amses K."/>
            <person name="Simmons R."/>
            <person name="Seto K."/>
            <person name="Myers J."/>
            <person name="Bonds A."/>
            <person name="Quandt C.A."/>
            <person name="Barry K."/>
            <person name="Liu P."/>
            <person name="Grigoriev I."/>
            <person name="Longcore J.E."/>
            <person name="James T.Y."/>
        </authorList>
    </citation>
    <scope>NUCLEOTIDE SEQUENCE</scope>
    <source>
        <strain evidence="3">JEL0318</strain>
    </source>
</reference>
<dbReference type="InterPro" id="IPR000253">
    <property type="entry name" value="FHA_dom"/>
</dbReference>
<feature type="compositionally biased region" description="Polar residues" evidence="1">
    <location>
        <begin position="56"/>
        <end position="65"/>
    </location>
</feature>
<evidence type="ECO:0000256" key="1">
    <source>
        <dbReference type="SAM" id="MobiDB-lite"/>
    </source>
</evidence>
<accession>A0AAD5S603</accession>
<sequence>GDGGKGKGVEKDADGEKGQKDGEEQQGGVADEKSMEESKAKEQPSETSHVVEEPVATNSELTSASAPIEAAPRSALQPHLGVVSDSTATASELQPLIQQQSTEAVTGPAIVIRNPVISTPGLGSMTETSNTEMTSSLSDVLFPPALRTHLENLTHGGAGTPSRTATLLGTSPINQTPSEQMLDSSDLMDDIQNFAMAQKAQRGRRRASTVSGALKGVEELAEASSGSSSLPRAESKVKGESKVEKEKEEEDEADEDGLSKKTGKPVVGRDRAPTIVPLPKKHISKPHLKEEVRRSLPTDINPEELGLNALKDVDTSSLPAVVSPQEAPSITETPPQKWQALNDIPNTPNDQASGAPGYFGGDISAEITPAPSMLNPTTSCIIQRTETAVMESEIPSLAPSLLTQPILSSPYGYDPVSTTDLDHPSEPPSQQLPPAPIGLQRAGKSQSSPALLFQSEPEPPKILYPEAPQLLLIPINGTFDVTYLDLTYPHRFGRSNTQGVPHFKFFPSQVVSRNHAEIMWKDQRVWIWDIGSNSGTFVNGTRIAEAGVSSQYVELKSGDYVQLGRDFVEETPGMEQTNIGGAVVGGKEVVVDDRHKCIKMQILLIPATTEEEQPEVPIINIEEPAELQSMEDIYNESGTRRRSIASKESTIADADMTQSTPIPVGASGFSPNQRRVKHVIAVTATGNKLKKVHVATESGMEVIEVGLKNWESKRLITIQDLRPAYQQINPSLEIFPSSPGTFVINSAMGAELATMSYANSLKLNLQVSPALLPVVSLPISTSAMPTVPTLTRPHRQSLPGRRRSQSVSAYSSLTSINSPVSISPLGSFNLPTGANFGTTASYPTDLDQSPVLSLTGDLPAQKYIMIMKHPNTREQRFFGESGGKTVMRKSVRDVRWMFGVETEECERTWNQVVLAAVVFVAITGGEEGSRS</sequence>
<feature type="region of interest" description="Disordered" evidence="1">
    <location>
        <begin position="413"/>
        <end position="452"/>
    </location>
</feature>
<feature type="region of interest" description="Disordered" evidence="1">
    <location>
        <begin position="343"/>
        <end position="364"/>
    </location>
</feature>
<feature type="region of interest" description="Disordered" evidence="1">
    <location>
        <begin position="154"/>
        <end position="180"/>
    </location>
</feature>
<feature type="region of interest" description="Disordered" evidence="1">
    <location>
        <begin position="219"/>
        <end position="273"/>
    </location>
</feature>
<proteinExistence type="predicted"/>
<feature type="region of interest" description="Disordered" evidence="1">
    <location>
        <begin position="1"/>
        <end position="67"/>
    </location>
</feature>
<dbReference type="SUPFAM" id="SSF49879">
    <property type="entry name" value="SMAD/FHA domain"/>
    <property type="match status" value="1"/>
</dbReference>
<feature type="compositionally biased region" description="Acidic residues" evidence="1">
    <location>
        <begin position="247"/>
        <end position="256"/>
    </location>
</feature>
<dbReference type="PANTHER" id="PTHR15715:SF37">
    <property type="entry name" value="LD47843P"/>
    <property type="match status" value="1"/>
</dbReference>
<dbReference type="Gene3D" id="2.60.200.20">
    <property type="match status" value="1"/>
</dbReference>
<evidence type="ECO:0000259" key="2">
    <source>
        <dbReference type="PROSITE" id="PS50006"/>
    </source>
</evidence>
<comment type="caution">
    <text evidence="3">The sequence shown here is derived from an EMBL/GenBank/DDBJ whole genome shotgun (WGS) entry which is preliminary data.</text>
</comment>
<evidence type="ECO:0000313" key="4">
    <source>
        <dbReference type="Proteomes" id="UP001212841"/>
    </source>
</evidence>
<dbReference type="InterPro" id="IPR051176">
    <property type="entry name" value="Cent_Immune-Sig_Mod"/>
</dbReference>
<feature type="compositionally biased region" description="Basic and acidic residues" evidence="1">
    <location>
        <begin position="233"/>
        <end position="246"/>
    </location>
</feature>
<organism evidence="3 4">
    <name type="scientific">Rhizophlyctis rosea</name>
    <dbReference type="NCBI Taxonomy" id="64517"/>
    <lineage>
        <taxon>Eukaryota</taxon>
        <taxon>Fungi</taxon>
        <taxon>Fungi incertae sedis</taxon>
        <taxon>Chytridiomycota</taxon>
        <taxon>Chytridiomycota incertae sedis</taxon>
        <taxon>Chytridiomycetes</taxon>
        <taxon>Rhizophlyctidales</taxon>
        <taxon>Rhizophlyctidaceae</taxon>
        <taxon>Rhizophlyctis</taxon>
    </lineage>
</organism>
<dbReference type="SMART" id="SM00240">
    <property type="entry name" value="FHA"/>
    <property type="match status" value="1"/>
</dbReference>
<dbReference type="PROSITE" id="PS50006">
    <property type="entry name" value="FHA_DOMAIN"/>
    <property type="match status" value="1"/>
</dbReference>
<dbReference type="PANTHER" id="PTHR15715">
    <property type="entry name" value="CENTROSOMAL PROTEIN OF 170 KDA"/>
    <property type="match status" value="1"/>
</dbReference>
<feature type="compositionally biased region" description="Low complexity" evidence="1">
    <location>
        <begin position="222"/>
        <end position="232"/>
    </location>
</feature>
<feature type="compositionally biased region" description="Basic and acidic residues" evidence="1">
    <location>
        <begin position="30"/>
        <end position="52"/>
    </location>
</feature>
<dbReference type="EMBL" id="JADGJD010001447">
    <property type="protein sequence ID" value="KAJ3042056.1"/>
    <property type="molecule type" value="Genomic_DNA"/>
</dbReference>
<keyword evidence="4" id="KW-1185">Reference proteome</keyword>
<evidence type="ECO:0000313" key="3">
    <source>
        <dbReference type="EMBL" id="KAJ3042056.1"/>
    </source>
</evidence>
<dbReference type="InterPro" id="IPR008984">
    <property type="entry name" value="SMAD_FHA_dom_sf"/>
</dbReference>
<feature type="domain" description="FHA" evidence="2">
    <location>
        <begin position="490"/>
        <end position="543"/>
    </location>
</feature>
<protein>
    <recommendedName>
        <fullName evidence="2">FHA domain-containing protein</fullName>
    </recommendedName>
</protein>
<dbReference type="Proteomes" id="UP001212841">
    <property type="component" value="Unassembled WGS sequence"/>
</dbReference>